<dbReference type="PANTHER" id="PTHR10173">
    <property type="entry name" value="METHIONINE SULFOXIDE REDUCTASE"/>
    <property type="match status" value="1"/>
</dbReference>
<comment type="catalytic activity">
    <reaction evidence="7">
        <text>L-methionyl-[protein] + [thioredoxin]-disulfide + H2O = L-methionyl-(R)-S-oxide-[protein] + [thioredoxin]-dithiol</text>
        <dbReference type="Rhea" id="RHEA:24164"/>
        <dbReference type="Rhea" id="RHEA-COMP:10698"/>
        <dbReference type="Rhea" id="RHEA-COMP:10700"/>
        <dbReference type="Rhea" id="RHEA-COMP:12313"/>
        <dbReference type="Rhea" id="RHEA-COMP:12314"/>
        <dbReference type="ChEBI" id="CHEBI:15377"/>
        <dbReference type="ChEBI" id="CHEBI:16044"/>
        <dbReference type="ChEBI" id="CHEBI:29950"/>
        <dbReference type="ChEBI" id="CHEBI:45764"/>
        <dbReference type="ChEBI" id="CHEBI:50058"/>
        <dbReference type="EC" id="1.8.4.12"/>
    </reaction>
</comment>
<dbReference type="EMBL" id="JADEXQ010000003">
    <property type="protein sequence ID" value="MBE9028466.1"/>
    <property type="molecule type" value="Genomic_DNA"/>
</dbReference>
<dbReference type="GO" id="GO:0006979">
    <property type="term" value="P:response to oxidative stress"/>
    <property type="evidence" value="ECO:0007669"/>
    <property type="project" value="InterPro"/>
</dbReference>
<dbReference type="SUPFAM" id="SSF51316">
    <property type="entry name" value="Mss4-like"/>
    <property type="match status" value="1"/>
</dbReference>
<proteinExistence type="inferred from homology"/>
<organism evidence="9 10">
    <name type="scientific">Romeriopsis navalis LEGE 11480</name>
    <dbReference type="NCBI Taxonomy" id="2777977"/>
    <lineage>
        <taxon>Bacteria</taxon>
        <taxon>Bacillati</taxon>
        <taxon>Cyanobacteriota</taxon>
        <taxon>Cyanophyceae</taxon>
        <taxon>Leptolyngbyales</taxon>
        <taxon>Leptolyngbyaceae</taxon>
        <taxon>Romeriopsis</taxon>
        <taxon>Romeriopsis navalis</taxon>
    </lineage>
</organism>
<dbReference type="InterPro" id="IPR028427">
    <property type="entry name" value="Met_Sox_Rdtase_MsrB"/>
</dbReference>
<reference evidence="9" key="1">
    <citation type="submission" date="2020-10" db="EMBL/GenBank/DDBJ databases">
        <authorList>
            <person name="Castelo-Branco R."/>
            <person name="Eusebio N."/>
            <person name="Adriana R."/>
            <person name="Vieira A."/>
            <person name="Brugerolle De Fraissinette N."/>
            <person name="Rezende De Castro R."/>
            <person name="Schneider M.P."/>
            <person name="Vasconcelos V."/>
            <person name="Leao P.N."/>
        </authorList>
    </citation>
    <scope>NUCLEOTIDE SEQUENCE</scope>
    <source>
        <strain evidence="9">LEGE 11480</strain>
    </source>
</reference>
<keyword evidence="6 9" id="KW-0560">Oxidoreductase</keyword>
<evidence type="ECO:0000259" key="8">
    <source>
        <dbReference type="PROSITE" id="PS51790"/>
    </source>
</evidence>
<name>A0A928VKV2_9CYAN</name>
<dbReference type="PANTHER" id="PTHR10173:SF57">
    <property type="entry name" value="PEPTIDE-METHIONINE (R)-S-OXIDE REDUCTASE"/>
    <property type="match status" value="1"/>
</dbReference>
<evidence type="ECO:0000313" key="9">
    <source>
        <dbReference type="EMBL" id="MBE9028466.1"/>
    </source>
</evidence>
<comment type="similarity">
    <text evidence="2">Belongs to the MsrB Met sulfoxide reductase family.</text>
</comment>
<evidence type="ECO:0000256" key="7">
    <source>
        <dbReference type="ARBA" id="ARBA00048488"/>
    </source>
</evidence>
<dbReference type="NCBIfam" id="TIGR00357">
    <property type="entry name" value="peptide-methionine (R)-S-oxide reductase MsrB"/>
    <property type="match status" value="1"/>
</dbReference>
<evidence type="ECO:0000256" key="4">
    <source>
        <dbReference type="ARBA" id="ARBA00022723"/>
    </source>
</evidence>
<dbReference type="Proteomes" id="UP000625316">
    <property type="component" value="Unassembled WGS sequence"/>
</dbReference>
<dbReference type="EC" id="1.8.4.12" evidence="3"/>
<accession>A0A928VKV2</accession>
<dbReference type="GO" id="GO:0033743">
    <property type="term" value="F:peptide-methionine (R)-S-oxide reductase activity"/>
    <property type="evidence" value="ECO:0007669"/>
    <property type="project" value="UniProtKB-EC"/>
</dbReference>
<keyword evidence="4" id="KW-0479">Metal-binding</keyword>
<evidence type="ECO:0000256" key="2">
    <source>
        <dbReference type="ARBA" id="ARBA00007174"/>
    </source>
</evidence>
<dbReference type="FunFam" id="2.170.150.20:FF:000001">
    <property type="entry name" value="Peptide methionine sulfoxide reductase MsrB"/>
    <property type="match status" value="1"/>
</dbReference>
<protein>
    <recommendedName>
        <fullName evidence="3">peptide-methionine (R)-S-oxide reductase</fullName>
        <ecNumber evidence="3">1.8.4.12</ecNumber>
    </recommendedName>
</protein>
<evidence type="ECO:0000256" key="1">
    <source>
        <dbReference type="ARBA" id="ARBA00001947"/>
    </source>
</evidence>
<keyword evidence="10" id="KW-1185">Reference proteome</keyword>
<evidence type="ECO:0000256" key="5">
    <source>
        <dbReference type="ARBA" id="ARBA00022833"/>
    </source>
</evidence>
<sequence>MDRRQVLQLGIGLASSAWIIKTLLDQRSFADTMTMTSEENAGTMATNKADKTFPVTKTDAEWQAQLDAEQYRVLRTEGTERAGTSPLDKQYDPGTYYCAGCDQALFTSETKFNSGTGWPSFYQPIDGAVGTTTDKSLFMTRVEVHCSNCGGHLGHVFKDGPKPTGLRYCMNGVSMRFEPASA</sequence>
<evidence type="ECO:0000313" key="10">
    <source>
        <dbReference type="Proteomes" id="UP000625316"/>
    </source>
</evidence>
<dbReference type="AlphaFoldDB" id="A0A928VKV2"/>
<dbReference type="GO" id="GO:0046872">
    <property type="term" value="F:metal ion binding"/>
    <property type="evidence" value="ECO:0007669"/>
    <property type="project" value="UniProtKB-KW"/>
</dbReference>
<evidence type="ECO:0000256" key="6">
    <source>
        <dbReference type="ARBA" id="ARBA00023002"/>
    </source>
</evidence>
<dbReference type="Pfam" id="PF01641">
    <property type="entry name" value="SelR"/>
    <property type="match status" value="1"/>
</dbReference>
<dbReference type="Gene3D" id="2.170.150.20">
    <property type="entry name" value="Peptide methionine sulfoxide reductase"/>
    <property type="match status" value="1"/>
</dbReference>
<keyword evidence="5" id="KW-0862">Zinc</keyword>
<dbReference type="InterPro" id="IPR011057">
    <property type="entry name" value="Mss4-like_sf"/>
</dbReference>
<comment type="cofactor">
    <cofactor evidence="1">
        <name>Zn(2+)</name>
        <dbReference type="ChEBI" id="CHEBI:29105"/>
    </cofactor>
</comment>
<feature type="domain" description="MsrB" evidence="8">
    <location>
        <begin position="59"/>
        <end position="180"/>
    </location>
</feature>
<evidence type="ECO:0000256" key="3">
    <source>
        <dbReference type="ARBA" id="ARBA00012499"/>
    </source>
</evidence>
<comment type="caution">
    <text evidence="9">The sequence shown here is derived from an EMBL/GenBank/DDBJ whole genome shotgun (WGS) entry which is preliminary data.</text>
</comment>
<dbReference type="GO" id="GO:0030091">
    <property type="term" value="P:protein repair"/>
    <property type="evidence" value="ECO:0007669"/>
    <property type="project" value="InterPro"/>
</dbReference>
<dbReference type="PROSITE" id="PS51790">
    <property type="entry name" value="MSRB"/>
    <property type="match status" value="1"/>
</dbReference>
<gene>
    <name evidence="9" type="primary">msrB</name>
    <name evidence="9" type="ORF">IQ266_01685</name>
</gene>
<dbReference type="GO" id="GO:0005737">
    <property type="term" value="C:cytoplasm"/>
    <property type="evidence" value="ECO:0007669"/>
    <property type="project" value="TreeGrafter"/>
</dbReference>
<dbReference type="InterPro" id="IPR002579">
    <property type="entry name" value="Met_Sox_Rdtase_MsrB_dom"/>
</dbReference>